<evidence type="ECO:0000259" key="3">
    <source>
        <dbReference type="Pfam" id="PF01734"/>
    </source>
</evidence>
<feature type="transmembrane region" description="Helical" evidence="2">
    <location>
        <begin position="228"/>
        <end position="249"/>
    </location>
</feature>
<dbReference type="AlphaFoldDB" id="A0A504IW22"/>
<gene>
    <name evidence="4" type="ORF">FHK87_22585</name>
</gene>
<dbReference type="Pfam" id="PF01734">
    <property type="entry name" value="Patatin"/>
    <property type="match status" value="1"/>
</dbReference>
<evidence type="ECO:0000256" key="1">
    <source>
        <dbReference type="ARBA" id="ARBA00023098"/>
    </source>
</evidence>
<evidence type="ECO:0000313" key="5">
    <source>
        <dbReference type="Proteomes" id="UP000315540"/>
    </source>
</evidence>
<sequence length="768" mass="88161">MKLLLFFQQFSIWSKVLLRELYNNLISFFFILSVYFALWHFPQTIDLLLILNQADAFMFEVPLYFFLLLASAFLIWNIPKYFYYYNYKDISLSNFIGFVPNQHYRFQTKGTSVNYQYRLRIHMRKVVPRILALMLLIISALSILNAMQLFELDNIYTSILNPFSTLIFCIILLLVLSEPNAYKKIQYLFAKVPRTKSLLVIMVLILILFIISLGTLNTQTEKDLGNLFLANTALVLVFFILVFNSYIFLRKISKRFFYGVILISGFLGVLFFLGLNFNPNWASNINPLSIMILSFSSLFMISFILILIGKKIKLPLFSIVVILFFLLSKLFFQNSEHYQLSLQPTKVARPTLEDYMYQWIKARKNKIIKAKDDFPVVLISSEGGGSRAGLWAFLVHSYLYESSGGEYFENNLLSITGASGGSVGNAMFFAEARKAQLQNNKGIFKIKDQDNSSIVYKASAIYKENYLSTSLLSLLGRDLFKEATNLFVFENRGQLLEKQWSAAFDKYFSVKKDRILQNEFLSFYKDLDFSSTTTKHTPPLLFINTTHTQTGNYNIISPVLYTHLKPLAGMNDFISNIQSSTPDFSIALSTAMRVNASFPYVTPVGEVKRKSKLDRVYSDQYADAGYYDNIGGRVSKGIEEVFNKVVLDSFPDLKNKIKIKHVIITNDEERKIIKTQAQFSAPLTTLQNVRYGHTKEIINRLGSNNIIRLKPTAIPLYKARLDLQSKEDVLMIKPVLPLGRYLSTVAIRSIEARLDEVKPQLDSVLITN</sequence>
<dbReference type="OrthoDB" id="1488930at2"/>
<dbReference type="RefSeq" id="WP_140597077.1">
    <property type="nucleotide sequence ID" value="NZ_VFWZ01000009.1"/>
</dbReference>
<feature type="transmembrane region" description="Helical" evidence="2">
    <location>
        <begin position="126"/>
        <end position="149"/>
    </location>
</feature>
<feature type="transmembrane region" description="Helical" evidence="2">
    <location>
        <begin position="155"/>
        <end position="176"/>
    </location>
</feature>
<accession>A0A504IW22</accession>
<feature type="domain" description="PNPLA" evidence="3">
    <location>
        <begin position="381"/>
        <end position="630"/>
    </location>
</feature>
<keyword evidence="2" id="KW-0472">Membrane</keyword>
<dbReference type="InterPro" id="IPR016035">
    <property type="entry name" value="Acyl_Trfase/lysoPLipase"/>
</dbReference>
<feature type="transmembrane region" description="Helical" evidence="2">
    <location>
        <begin position="287"/>
        <end position="307"/>
    </location>
</feature>
<proteinExistence type="predicted"/>
<keyword evidence="2" id="KW-0812">Transmembrane</keyword>
<protein>
    <recommendedName>
        <fullName evidence="3">PNPLA domain-containing protein</fullName>
    </recommendedName>
</protein>
<dbReference type="EMBL" id="VFWZ01000009">
    <property type="protein sequence ID" value="TPN82214.1"/>
    <property type="molecule type" value="Genomic_DNA"/>
</dbReference>
<name>A0A504IW22_9FLAO</name>
<comment type="caution">
    <text evidence="4">The sequence shown here is derived from an EMBL/GenBank/DDBJ whole genome shotgun (WGS) entry which is preliminary data.</text>
</comment>
<feature type="transmembrane region" description="Helical" evidence="2">
    <location>
        <begin position="61"/>
        <end position="78"/>
    </location>
</feature>
<feature type="transmembrane region" description="Helical" evidence="2">
    <location>
        <begin position="256"/>
        <end position="275"/>
    </location>
</feature>
<dbReference type="GO" id="GO:0006629">
    <property type="term" value="P:lipid metabolic process"/>
    <property type="evidence" value="ECO:0007669"/>
    <property type="project" value="UniProtKB-KW"/>
</dbReference>
<dbReference type="InterPro" id="IPR002641">
    <property type="entry name" value="PNPLA_dom"/>
</dbReference>
<keyword evidence="2" id="KW-1133">Transmembrane helix</keyword>
<feature type="transmembrane region" description="Helical" evidence="2">
    <location>
        <begin position="21"/>
        <end position="41"/>
    </location>
</feature>
<organism evidence="4 5">
    <name type="scientific">Aquimarina algicola</name>
    <dbReference type="NCBI Taxonomy" id="2589995"/>
    <lineage>
        <taxon>Bacteria</taxon>
        <taxon>Pseudomonadati</taxon>
        <taxon>Bacteroidota</taxon>
        <taxon>Flavobacteriia</taxon>
        <taxon>Flavobacteriales</taxon>
        <taxon>Flavobacteriaceae</taxon>
        <taxon>Aquimarina</taxon>
    </lineage>
</organism>
<dbReference type="SUPFAM" id="SSF52151">
    <property type="entry name" value="FabD/lysophospholipase-like"/>
    <property type="match status" value="1"/>
</dbReference>
<feature type="transmembrane region" description="Helical" evidence="2">
    <location>
        <begin position="314"/>
        <end position="332"/>
    </location>
</feature>
<evidence type="ECO:0000256" key="2">
    <source>
        <dbReference type="SAM" id="Phobius"/>
    </source>
</evidence>
<reference evidence="4 5" key="1">
    <citation type="submission" date="2019-06" db="EMBL/GenBank/DDBJ databases">
        <authorList>
            <person name="Meng X."/>
        </authorList>
    </citation>
    <scope>NUCLEOTIDE SEQUENCE [LARGE SCALE GENOMIC DNA]</scope>
    <source>
        <strain evidence="4 5">M625</strain>
    </source>
</reference>
<keyword evidence="1" id="KW-0443">Lipid metabolism</keyword>
<evidence type="ECO:0000313" key="4">
    <source>
        <dbReference type="EMBL" id="TPN82214.1"/>
    </source>
</evidence>
<feature type="transmembrane region" description="Helical" evidence="2">
    <location>
        <begin position="197"/>
        <end position="216"/>
    </location>
</feature>
<dbReference type="Proteomes" id="UP000315540">
    <property type="component" value="Unassembled WGS sequence"/>
</dbReference>
<keyword evidence="5" id="KW-1185">Reference proteome</keyword>